<accession>A0A165VUY8</accession>
<evidence type="ECO:0000313" key="2">
    <source>
        <dbReference type="Proteomes" id="UP000076761"/>
    </source>
</evidence>
<evidence type="ECO:0000313" key="1">
    <source>
        <dbReference type="EMBL" id="KZT30233.1"/>
    </source>
</evidence>
<protein>
    <submittedName>
        <fullName evidence="1">Uncharacterized protein</fullName>
    </submittedName>
</protein>
<dbReference type="InParanoid" id="A0A165VUY8"/>
<dbReference type="EMBL" id="KV425552">
    <property type="protein sequence ID" value="KZT30233.1"/>
    <property type="molecule type" value="Genomic_DNA"/>
</dbReference>
<sequence>MWLTSMLPMHYYAVRLAQTKNRDRSCFLLSLEEMAMQYLFILGPAMNRFLTATHRPTYSSEVRNRVRSCATLSSFRRLRNNASCNHTRRGTTVYSPAADLRTSFQSMVILDLQAPSNQSETKEAMIPGRDCALHAVRPVRSDAMAFDIYYHRVEMRVVILKIAGETQSRPLLI</sequence>
<proteinExistence type="predicted"/>
<organism evidence="1 2">
    <name type="scientific">Neolentinus lepideus HHB14362 ss-1</name>
    <dbReference type="NCBI Taxonomy" id="1314782"/>
    <lineage>
        <taxon>Eukaryota</taxon>
        <taxon>Fungi</taxon>
        <taxon>Dikarya</taxon>
        <taxon>Basidiomycota</taxon>
        <taxon>Agaricomycotina</taxon>
        <taxon>Agaricomycetes</taxon>
        <taxon>Gloeophyllales</taxon>
        <taxon>Gloeophyllaceae</taxon>
        <taxon>Neolentinus</taxon>
    </lineage>
</organism>
<name>A0A165VUY8_9AGAM</name>
<dbReference type="AlphaFoldDB" id="A0A165VUY8"/>
<reference evidence="1 2" key="1">
    <citation type="journal article" date="2016" name="Mol. Biol. Evol.">
        <title>Comparative Genomics of Early-Diverging Mushroom-Forming Fungi Provides Insights into the Origins of Lignocellulose Decay Capabilities.</title>
        <authorList>
            <person name="Nagy L.G."/>
            <person name="Riley R."/>
            <person name="Tritt A."/>
            <person name="Adam C."/>
            <person name="Daum C."/>
            <person name="Floudas D."/>
            <person name="Sun H."/>
            <person name="Yadav J.S."/>
            <person name="Pangilinan J."/>
            <person name="Larsson K.H."/>
            <person name="Matsuura K."/>
            <person name="Barry K."/>
            <person name="Labutti K."/>
            <person name="Kuo R."/>
            <person name="Ohm R.A."/>
            <person name="Bhattacharya S.S."/>
            <person name="Shirouzu T."/>
            <person name="Yoshinaga Y."/>
            <person name="Martin F.M."/>
            <person name="Grigoriev I.V."/>
            <person name="Hibbett D.S."/>
        </authorList>
    </citation>
    <scope>NUCLEOTIDE SEQUENCE [LARGE SCALE GENOMIC DNA]</scope>
    <source>
        <strain evidence="1 2">HHB14362 ss-1</strain>
    </source>
</reference>
<keyword evidence="2" id="KW-1185">Reference proteome</keyword>
<dbReference type="Proteomes" id="UP000076761">
    <property type="component" value="Unassembled WGS sequence"/>
</dbReference>
<gene>
    <name evidence="1" type="ORF">NEOLEDRAFT_319886</name>
</gene>